<reference evidence="5 6" key="1">
    <citation type="submission" date="2019-11" db="EMBL/GenBank/DDBJ databases">
        <title>Draft Genome Sequence of Plant Growth-Promoting Rhizosphere-Associated Bacteria.</title>
        <authorList>
            <person name="Vasilyev I.Y."/>
            <person name="Radchenko V."/>
            <person name="Ilnitskaya E.V."/>
        </authorList>
    </citation>
    <scope>NUCLEOTIDE SEQUENCE [LARGE SCALE GENOMIC DNA]</scope>
    <source>
        <strain evidence="5 6">VRA_1sq_f</strain>
    </source>
</reference>
<evidence type="ECO:0000313" key="5">
    <source>
        <dbReference type="EMBL" id="MSE06902.1"/>
    </source>
</evidence>
<sequence length="83" mass="9799">VKDSGLKREEVFITSKLWNTERGYDKAIASFNKTLENLETDYLDLFLIHWPANEKQFGDEANKINLDTWRAFEDLYKEGKIRA</sequence>
<dbReference type="PRINTS" id="PR00069">
    <property type="entry name" value="ALDKETRDTASE"/>
</dbReference>
<evidence type="ECO:0000256" key="2">
    <source>
        <dbReference type="ARBA" id="ARBA00022857"/>
    </source>
</evidence>
<name>A0A6A8LVA8_9LACO</name>
<comment type="similarity">
    <text evidence="1">Belongs to the aldo/keto reductase family.</text>
</comment>
<dbReference type="PANTHER" id="PTHR43827">
    <property type="entry name" value="2,5-DIKETO-D-GLUCONIC ACID REDUCTASE"/>
    <property type="match status" value="1"/>
</dbReference>
<protein>
    <submittedName>
        <fullName evidence="5">Aldo/keto reductase</fullName>
    </submittedName>
</protein>
<proteinExistence type="inferred from homology"/>
<dbReference type="SUPFAM" id="SSF51430">
    <property type="entry name" value="NAD(P)-linked oxidoreductase"/>
    <property type="match status" value="1"/>
</dbReference>
<dbReference type="AlphaFoldDB" id="A0A6A8LVA8"/>
<dbReference type="Pfam" id="PF00248">
    <property type="entry name" value="Aldo_ket_red"/>
    <property type="match status" value="1"/>
</dbReference>
<dbReference type="Proteomes" id="UP000437575">
    <property type="component" value="Unassembled WGS sequence"/>
</dbReference>
<keyword evidence="2" id="KW-0521">NADP</keyword>
<feature type="domain" description="NADP-dependent oxidoreductase" evidence="4">
    <location>
        <begin position="4"/>
        <end position="83"/>
    </location>
</feature>
<organism evidence="5 6">
    <name type="scientific">Ligilactobacillus salivarius</name>
    <dbReference type="NCBI Taxonomy" id="1624"/>
    <lineage>
        <taxon>Bacteria</taxon>
        <taxon>Bacillati</taxon>
        <taxon>Bacillota</taxon>
        <taxon>Bacilli</taxon>
        <taxon>Lactobacillales</taxon>
        <taxon>Lactobacillaceae</taxon>
        <taxon>Ligilactobacillus</taxon>
    </lineage>
</organism>
<feature type="non-terminal residue" evidence="5">
    <location>
        <position position="83"/>
    </location>
</feature>
<evidence type="ECO:0000259" key="4">
    <source>
        <dbReference type="Pfam" id="PF00248"/>
    </source>
</evidence>
<dbReference type="InterPro" id="IPR020471">
    <property type="entry name" value="AKR"/>
</dbReference>
<comment type="caution">
    <text evidence="5">The sequence shown here is derived from an EMBL/GenBank/DDBJ whole genome shotgun (WGS) entry which is preliminary data.</text>
</comment>
<evidence type="ECO:0000256" key="3">
    <source>
        <dbReference type="ARBA" id="ARBA00023002"/>
    </source>
</evidence>
<accession>A0A6A8LVA8</accession>
<keyword evidence="3" id="KW-0560">Oxidoreductase</keyword>
<dbReference type="GO" id="GO:0016616">
    <property type="term" value="F:oxidoreductase activity, acting on the CH-OH group of donors, NAD or NADP as acceptor"/>
    <property type="evidence" value="ECO:0007669"/>
    <property type="project" value="UniProtKB-ARBA"/>
</dbReference>
<dbReference type="Gene3D" id="3.20.20.100">
    <property type="entry name" value="NADP-dependent oxidoreductase domain"/>
    <property type="match status" value="1"/>
</dbReference>
<evidence type="ECO:0000313" key="6">
    <source>
        <dbReference type="Proteomes" id="UP000437575"/>
    </source>
</evidence>
<gene>
    <name evidence="5" type="ORF">GKC34_14600</name>
</gene>
<dbReference type="EMBL" id="WKKZ01001491">
    <property type="protein sequence ID" value="MSE06902.1"/>
    <property type="molecule type" value="Genomic_DNA"/>
</dbReference>
<evidence type="ECO:0000256" key="1">
    <source>
        <dbReference type="ARBA" id="ARBA00007905"/>
    </source>
</evidence>
<dbReference type="InterPro" id="IPR036812">
    <property type="entry name" value="NAD(P)_OxRdtase_dom_sf"/>
</dbReference>
<dbReference type="InterPro" id="IPR023210">
    <property type="entry name" value="NADP_OxRdtase_dom"/>
</dbReference>
<dbReference type="PANTHER" id="PTHR43827:SF3">
    <property type="entry name" value="NADP-DEPENDENT OXIDOREDUCTASE DOMAIN-CONTAINING PROTEIN"/>
    <property type="match status" value="1"/>
</dbReference>
<feature type="non-terminal residue" evidence="5">
    <location>
        <position position="1"/>
    </location>
</feature>